<name>A0A395LWY3_9BACT</name>
<sequence>MGNGRTQVVIVNSKTYEFGGAEIREIFSVAAVVSSKSAFTHSNLFKLLELNETYKIGAWQIHGGESPYILQFAIRAGANTSSSILSELIKLAAKTADDMEQRLTDEDKH</sequence>
<proteinExistence type="predicted"/>
<dbReference type="Proteomes" id="UP000266389">
    <property type="component" value="Unassembled WGS sequence"/>
</dbReference>
<comment type="caution">
    <text evidence="1">The sequence shown here is derived from an EMBL/GenBank/DDBJ whole genome shotgun (WGS) entry which is preliminary data.</text>
</comment>
<dbReference type="AlphaFoldDB" id="A0A395LWY3"/>
<evidence type="ECO:0000313" key="2">
    <source>
        <dbReference type="Proteomes" id="UP000266389"/>
    </source>
</evidence>
<evidence type="ECO:0000313" key="1">
    <source>
        <dbReference type="EMBL" id="RFM23137.1"/>
    </source>
</evidence>
<organism evidence="1 2">
    <name type="scientific">Candidatus Thermochlorobacter aerophilus</name>
    <dbReference type="NCBI Taxonomy" id="1868324"/>
    <lineage>
        <taxon>Bacteria</taxon>
        <taxon>Pseudomonadati</taxon>
        <taxon>Chlorobiota</taxon>
        <taxon>Chlorobiia</taxon>
        <taxon>Chlorobiales</taxon>
        <taxon>Candidatus Thermochlorobacteriaceae</taxon>
        <taxon>Candidatus Thermochlorobacter</taxon>
    </lineage>
</organism>
<dbReference type="EMBL" id="PHFL01000070">
    <property type="protein sequence ID" value="RFM23137.1"/>
    <property type="molecule type" value="Genomic_DNA"/>
</dbReference>
<reference evidence="1 2" key="1">
    <citation type="journal article" date="2011" name="ISME J.">
        <title>Community ecology of hot spring cyanobacterial mats: predominant populations and their functional potential.</title>
        <authorList>
            <person name="Klatt C.G."/>
            <person name="Wood J.M."/>
            <person name="Rusch D.B."/>
            <person name="Bateson M.M."/>
            <person name="Hamamura N."/>
            <person name="Heidelberg J.F."/>
            <person name="Grossman A.R."/>
            <person name="Bhaya D."/>
            <person name="Cohan F.M."/>
            <person name="Kuhl M."/>
            <person name="Bryant D.A."/>
            <person name="Ward D.M."/>
        </authorList>
    </citation>
    <scope>NUCLEOTIDE SEQUENCE [LARGE SCALE GENOMIC DNA]</scope>
    <source>
        <strain evidence="1">OS</strain>
    </source>
</reference>
<gene>
    <name evidence="1" type="ORF">D0433_12780</name>
</gene>
<accession>A0A395LWY3</accession>
<protein>
    <submittedName>
        <fullName evidence="1">Uncharacterized protein</fullName>
    </submittedName>
</protein>